<dbReference type="Gene3D" id="3.40.1410.10">
    <property type="entry name" value="Chorismate lyase-like"/>
    <property type="match status" value="1"/>
</dbReference>
<dbReference type="InterPro" id="IPR036388">
    <property type="entry name" value="WH-like_DNA-bd_sf"/>
</dbReference>
<dbReference type="SUPFAM" id="SSF46785">
    <property type="entry name" value="Winged helix' DNA-binding domain"/>
    <property type="match status" value="1"/>
</dbReference>
<dbReference type="Pfam" id="PF07702">
    <property type="entry name" value="UTRA"/>
    <property type="match status" value="1"/>
</dbReference>
<evidence type="ECO:0000256" key="1">
    <source>
        <dbReference type="ARBA" id="ARBA00023015"/>
    </source>
</evidence>
<evidence type="ECO:0000313" key="6">
    <source>
        <dbReference type="Proteomes" id="UP000327000"/>
    </source>
</evidence>
<dbReference type="GO" id="GO:0003677">
    <property type="term" value="F:DNA binding"/>
    <property type="evidence" value="ECO:0007669"/>
    <property type="project" value="UniProtKB-KW"/>
</dbReference>
<dbReference type="PROSITE" id="PS50949">
    <property type="entry name" value="HTH_GNTR"/>
    <property type="match status" value="1"/>
</dbReference>
<protein>
    <submittedName>
        <fullName evidence="5">GntR family transcriptional regulator</fullName>
    </submittedName>
</protein>
<dbReference type="InterPro" id="IPR028978">
    <property type="entry name" value="Chorismate_lyase_/UTRA_dom_sf"/>
</dbReference>
<dbReference type="SUPFAM" id="SSF64288">
    <property type="entry name" value="Chorismate lyase-like"/>
    <property type="match status" value="1"/>
</dbReference>
<comment type="caution">
    <text evidence="5">The sequence shown here is derived from an EMBL/GenBank/DDBJ whole genome shotgun (WGS) entry which is preliminary data.</text>
</comment>
<feature type="domain" description="HTH gntR-type" evidence="4">
    <location>
        <begin position="3"/>
        <end position="71"/>
    </location>
</feature>
<evidence type="ECO:0000256" key="3">
    <source>
        <dbReference type="ARBA" id="ARBA00023163"/>
    </source>
</evidence>
<proteinExistence type="predicted"/>
<dbReference type="PANTHER" id="PTHR44846">
    <property type="entry name" value="MANNOSYL-D-GLYCERATE TRANSPORT/METABOLISM SYSTEM REPRESSOR MNGR-RELATED"/>
    <property type="match status" value="1"/>
</dbReference>
<gene>
    <name evidence="5" type="ORF">FRZ00_00255</name>
</gene>
<dbReference type="EMBL" id="VOKX01000001">
    <property type="protein sequence ID" value="KAB7852856.1"/>
    <property type="molecule type" value="Genomic_DNA"/>
</dbReference>
<dbReference type="SMART" id="SM00345">
    <property type="entry name" value="HTH_GNTR"/>
    <property type="match status" value="1"/>
</dbReference>
<dbReference type="Pfam" id="PF00392">
    <property type="entry name" value="GntR"/>
    <property type="match status" value="1"/>
</dbReference>
<dbReference type="InterPro" id="IPR036390">
    <property type="entry name" value="WH_DNA-bd_sf"/>
</dbReference>
<reference evidence="5 6" key="1">
    <citation type="journal article" date="2019" name="Microb. Cell Fact.">
        <title>Exploring novel herbicidin analogues by transcriptional regulator overexpression and MS/MS molecular networking.</title>
        <authorList>
            <person name="Shi Y."/>
            <person name="Gu R."/>
            <person name="Li Y."/>
            <person name="Wang X."/>
            <person name="Ren W."/>
            <person name="Li X."/>
            <person name="Wang L."/>
            <person name="Xie Y."/>
            <person name="Hong B."/>
        </authorList>
    </citation>
    <scope>NUCLEOTIDE SEQUENCE [LARGE SCALE GENOMIC DNA]</scope>
    <source>
        <strain evidence="5 6">US-43</strain>
    </source>
</reference>
<dbReference type="RefSeq" id="WP_152262176.1">
    <property type="nucleotide sequence ID" value="NZ_VOKX01000001.1"/>
</dbReference>
<accession>A0A5N5WHJ5</accession>
<dbReference type="GO" id="GO:0003700">
    <property type="term" value="F:DNA-binding transcription factor activity"/>
    <property type="evidence" value="ECO:0007669"/>
    <property type="project" value="InterPro"/>
</dbReference>
<organism evidence="5 6">
    <name type="scientific">Streptomyces mobaraensis</name>
    <name type="common">Streptoverticillium mobaraense</name>
    <dbReference type="NCBI Taxonomy" id="35621"/>
    <lineage>
        <taxon>Bacteria</taxon>
        <taxon>Bacillati</taxon>
        <taxon>Actinomycetota</taxon>
        <taxon>Actinomycetes</taxon>
        <taxon>Kitasatosporales</taxon>
        <taxon>Streptomycetaceae</taxon>
        <taxon>Streptomyces</taxon>
    </lineage>
</organism>
<keyword evidence="3" id="KW-0804">Transcription</keyword>
<dbReference type="InterPro" id="IPR000524">
    <property type="entry name" value="Tscrpt_reg_HTH_GntR"/>
</dbReference>
<dbReference type="PANTHER" id="PTHR44846:SF17">
    <property type="entry name" value="GNTR-FAMILY TRANSCRIPTIONAL REGULATOR"/>
    <property type="match status" value="1"/>
</dbReference>
<dbReference type="AlphaFoldDB" id="A0A5N5WHJ5"/>
<keyword evidence="1" id="KW-0805">Transcription regulation</keyword>
<evidence type="ECO:0000259" key="4">
    <source>
        <dbReference type="PROSITE" id="PS50949"/>
    </source>
</evidence>
<keyword evidence="2" id="KW-0238">DNA-binding</keyword>
<name>A0A5N5WHJ5_STRMB</name>
<evidence type="ECO:0000256" key="2">
    <source>
        <dbReference type="ARBA" id="ARBA00023125"/>
    </source>
</evidence>
<dbReference type="PRINTS" id="PR00035">
    <property type="entry name" value="HTHGNTR"/>
</dbReference>
<dbReference type="OrthoDB" id="3192286at2"/>
<dbReference type="CDD" id="cd07377">
    <property type="entry name" value="WHTH_GntR"/>
    <property type="match status" value="1"/>
</dbReference>
<keyword evidence="6" id="KW-1185">Reference proteome</keyword>
<dbReference type="Proteomes" id="UP000327000">
    <property type="component" value="Unassembled WGS sequence"/>
</dbReference>
<dbReference type="InterPro" id="IPR050679">
    <property type="entry name" value="Bact_HTH_transcr_reg"/>
</dbReference>
<sequence length="242" mass="26476">MPVLKYEQIADSLRRRITEGEFGPGDLLPSGRDLCEQWGVSRATVNKAFEMLRADGVVVSRQGLGFLVTDVPLARPAGGRRVNTARTSDGRPFRRLGVPAWELPPERIRGALDLRTEETALRRDRLVLLDDGSPLSLVSAWFPHEVADRCPRLAQKGPITEGTTNYVARETGRRPVKGSDVTTVRLATAEEAARLAREQPLAVAVDLHVACDAAGNALVCEEGVTPSDLWERVDNYPMGSGR</sequence>
<dbReference type="GO" id="GO:0045892">
    <property type="term" value="P:negative regulation of DNA-templated transcription"/>
    <property type="evidence" value="ECO:0007669"/>
    <property type="project" value="TreeGrafter"/>
</dbReference>
<dbReference type="InterPro" id="IPR011663">
    <property type="entry name" value="UTRA"/>
</dbReference>
<evidence type="ECO:0000313" key="5">
    <source>
        <dbReference type="EMBL" id="KAB7852856.1"/>
    </source>
</evidence>
<dbReference type="Gene3D" id="1.10.10.10">
    <property type="entry name" value="Winged helix-like DNA-binding domain superfamily/Winged helix DNA-binding domain"/>
    <property type="match status" value="1"/>
</dbReference>